<gene>
    <name evidence="2" type="ORF">Ato02nite_059680</name>
</gene>
<reference evidence="2 3" key="1">
    <citation type="submission" date="2021-03" db="EMBL/GenBank/DDBJ databases">
        <title>Whole genome shotgun sequence of Actinoplanes toevensis NBRC 105298.</title>
        <authorList>
            <person name="Komaki H."/>
            <person name="Tamura T."/>
        </authorList>
    </citation>
    <scope>NUCLEOTIDE SEQUENCE [LARGE SCALE GENOMIC DNA]</scope>
    <source>
        <strain evidence="2 3">NBRC 105298</strain>
    </source>
</reference>
<dbReference type="PANTHER" id="PTHR43283">
    <property type="entry name" value="BETA-LACTAMASE-RELATED"/>
    <property type="match status" value="1"/>
</dbReference>
<dbReference type="EMBL" id="BOQN01000076">
    <property type="protein sequence ID" value="GIM94175.1"/>
    <property type="molecule type" value="Genomic_DNA"/>
</dbReference>
<protein>
    <submittedName>
        <fullName evidence="2">Alkaline D-peptidase</fullName>
    </submittedName>
</protein>
<dbReference type="InterPro" id="IPR050789">
    <property type="entry name" value="Diverse_Enzym_Activities"/>
</dbReference>
<accession>A0A919W683</accession>
<dbReference type="Proteomes" id="UP000677082">
    <property type="component" value="Unassembled WGS sequence"/>
</dbReference>
<evidence type="ECO:0000313" key="3">
    <source>
        <dbReference type="Proteomes" id="UP000677082"/>
    </source>
</evidence>
<dbReference type="InterPro" id="IPR012338">
    <property type="entry name" value="Beta-lactam/transpept-like"/>
</dbReference>
<dbReference type="Gene3D" id="3.40.710.10">
    <property type="entry name" value="DD-peptidase/beta-lactamase superfamily"/>
    <property type="match status" value="1"/>
</dbReference>
<dbReference type="SUPFAM" id="SSF56601">
    <property type="entry name" value="beta-lactamase/transpeptidase-like"/>
    <property type="match status" value="1"/>
</dbReference>
<organism evidence="2 3">
    <name type="scientific">Paractinoplanes toevensis</name>
    <dbReference type="NCBI Taxonomy" id="571911"/>
    <lineage>
        <taxon>Bacteria</taxon>
        <taxon>Bacillati</taxon>
        <taxon>Actinomycetota</taxon>
        <taxon>Actinomycetes</taxon>
        <taxon>Micromonosporales</taxon>
        <taxon>Micromonosporaceae</taxon>
        <taxon>Paractinoplanes</taxon>
    </lineage>
</organism>
<evidence type="ECO:0000259" key="1">
    <source>
        <dbReference type="Pfam" id="PF00144"/>
    </source>
</evidence>
<keyword evidence="3" id="KW-1185">Reference proteome</keyword>
<sequence length="263" mass="27512">MPGGMTAGYANSAGVTWLGDAAEQAETVVCVAAAGNWIVAACVAILVRQGDLDPSLPVRTLLPELPAWAAPIRLHHLIHHTSGLPEKADPGDPMETLPEPQAEPGTVFSPSDIGYACLTTLAERAGGRPVAEIAQKHLFTPLGMASTQVRSGSEVWSTARDMLRWAEAMHIGALGPRLTALLRQPGKMRDGALVPYAWGSHILPGDRGPAYANTGRSPGCVTFVVASPATATSAIVIALTDDPQPAESLGKQLVGLTEQEPIR</sequence>
<dbReference type="InterPro" id="IPR001466">
    <property type="entry name" value="Beta-lactam-related"/>
</dbReference>
<dbReference type="Pfam" id="PF00144">
    <property type="entry name" value="Beta-lactamase"/>
    <property type="match status" value="1"/>
</dbReference>
<dbReference type="AlphaFoldDB" id="A0A919W683"/>
<name>A0A919W683_9ACTN</name>
<evidence type="ECO:0000313" key="2">
    <source>
        <dbReference type="EMBL" id="GIM94175.1"/>
    </source>
</evidence>
<feature type="domain" description="Beta-lactamase-related" evidence="1">
    <location>
        <begin position="25"/>
        <end position="246"/>
    </location>
</feature>
<comment type="caution">
    <text evidence="2">The sequence shown here is derived from an EMBL/GenBank/DDBJ whole genome shotgun (WGS) entry which is preliminary data.</text>
</comment>
<proteinExistence type="predicted"/>